<evidence type="ECO:0000256" key="1">
    <source>
        <dbReference type="SAM" id="SignalP"/>
    </source>
</evidence>
<dbReference type="EMBL" id="NFZX01000004">
    <property type="protein sequence ID" value="RFA36783.1"/>
    <property type="molecule type" value="Genomic_DNA"/>
</dbReference>
<dbReference type="PANTHER" id="PTHR43649">
    <property type="entry name" value="ARABINOSE-BINDING PROTEIN-RELATED"/>
    <property type="match status" value="1"/>
</dbReference>
<gene>
    <name evidence="2" type="ORF">CAI16_03845</name>
</gene>
<dbReference type="InterPro" id="IPR050490">
    <property type="entry name" value="Bact_solute-bd_prot1"/>
</dbReference>
<dbReference type="InterPro" id="IPR006059">
    <property type="entry name" value="SBP"/>
</dbReference>
<feature type="chain" id="PRO_5017833981" evidence="1">
    <location>
        <begin position="25"/>
        <end position="541"/>
    </location>
</feature>
<evidence type="ECO:0000313" key="3">
    <source>
        <dbReference type="Proteomes" id="UP000256488"/>
    </source>
</evidence>
<reference evidence="2 3" key="1">
    <citation type="submission" date="2017-05" db="EMBL/GenBank/DDBJ databases">
        <title>Virgibacillus sp. AK90 isolated from a saltern of Kakinada, India.</title>
        <authorList>
            <person name="Gupta V."/>
            <person name="Sidhu C."/>
            <person name="Korpole S."/>
            <person name="Pinnaka A.K."/>
        </authorList>
    </citation>
    <scope>NUCLEOTIDE SEQUENCE [LARGE SCALE GENOMIC DNA]</scope>
    <source>
        <strain evidence="2 3">AK90</strain>
    </source>
</reference>
<dbReference type="Proteomes" id="UP000256488">
    <property type="component" value="Unassembled WGS sequence"/>
</dbReference>
<organism evidence="2 3">
    <name type="scientific">Virgibacillus dokdonensis</name>
    <dbReference type="NCBI Taxonomy" id="302167"/>
    <lineage>
        <taxon>Bacteria</taxon>
        <taxon>Bacillati</taxon>
        <taxon>Bacillota</taxon>
        <taxon>Bacilli</taxon>
        <taxon>Bacillales</taxon>
        <taxon>Bacillaceae</taxon>
        <taxon>Virgibacillus</taxon>
    </lineage>
</organism>
<evidence type="ECO:0000313" key="2">
    <source>
        <dbReference type="EMBL" id="RFA36783.1"/>
    </source>
</evidence>
<comment type="caution">
    <text evidence="2">The sequence shown here is derived from an EMBL/GenBank/DDBJ whole genome shotgun (WGS) entry which is preliminary data.</text>
</comment>
<proteinExistence type="predicted"/>
<dbReference type="SUPFAM" id="SSF53850">
    <property type="entry name" value="Periplasmic binding protein-like II"/>
    <property type="match status" value="1"/>
</dbReference>
<keyword evidence="1" id="KW-0732">Signal</keyword>
<dbReference type="PROSITE" id="PS51257">
    <property type="entry name" value="PROKAR_LIPOPROTEIN"/>
    <property type="match status" value="1"/>
</dbReference>
<dbReference type="AlphaFoldDB" id="A0A3E0WX89"/>
<accession>A0A3E0WX89</accession>
<sequence length="541" mass="60754">MMVKRVLMVIVGALLFTFSLSACSKDKEEEIGGSKEAVENVTEEELPIVKEPIELDIFAGKAATTADDWNDVLLLNEYEEMTNVNITWNQVPADGLDEKRNLALASGDLPDAFYAANVSISDIQTYGAQGTFIPLNDLMEEYAPNISKVLDENPDIRKGLTFPDGNIYSVPTVYSPDFLSLLIGAKGWINGDWLEQLGMENPETTEEFYAYLKAVKETDLNGNGKNDEIPLSSVAEMSRIIHWISGAFGVQNKGQLHTLVDEDPATGNIRFFPVSASYKEMLVYLNRLFEEELIEQNIYTLEVDQHLGNAADNLYGAVQFFNPIELYGNDVGSQFIPGNALEGPNGDKMYTGITSPLRSLGNFIITSENENPEATLKWLDYFWSDEGAKMFFMGMEGVTYEETDDGPQLVEEITNHPDGLTLTQALAQYIINPGGNHPVMVTDDYFTGSENAPSDKEAAKNLEPHLIEEIWPSFTYTAEENEELSILRTDLEKYVNEMQAAFITGEKDFSEWESYVETVENMNLDKYMEIQKQAYERYKEN</sequence>
<protein>
    <submittedName>
        <fullName evidence="2">ABC transporter substrate-binding protein</fullName>
    </submittedName>
</protein>
<dbReference type="PANTHER" id="PTHR43649:SF12">
    <property type="entry name" value="DIACETYLCHITOBIOSE BINDING PROTEIN DASA"/>
    <property type="match status" value="1"/>
</dbReference>
<dbReference type="Gene3D" id="3.40.190.10">
    <property type="entry name" value="Periplasmic binding protein-like II"/>
    <property type="match status" value="2"/>
</dbReference>
<name>A0A3E0WX89_9BACI</name>
<feature type="signal peptide" evidence="1">
    <location>
        <begin position="1"/>
        <end position="24"/>
    </location>
</feature>
<dbReference type="Pfam" id="PF01547">
    <property type="entry name" value="SBP_bac_1"/>
    <property type="match status" value="1"/>
</dbReference>